<dbReference type="Pfam" id="PF12130">
    <property type="entry name" value="bMERB_dom"/>
    <property type="match status" value="1"/>
</dbReference>
<feature type="compositionally biased region" description="Low complexity" evidence="1">
    <location>
        <begin position="635"/>
        <end position="649"/>
    </location>
</feature>
<comment type="caution">
    <text evidence="3">The sequence shown here is derived from an EMBL/GenBank/DDBJ whole genome shotgun (WGS) entry which is preliminary data.</text>
</comment>
<feature type="region of interest" description="Disordered" evidence="1">
    <location>
        <begin position="307"/>
        <end position="337"/>
    </location>
</feature>
<feature type="compositionally biased region" description="Polar residues" evidence="1">
    <location>
        <begin position="1615"/>
        <end position="1634"/>
    </location>
</feature>
<dbReference type="InParanoid" id="A0A6L2PD33"/>
<evidence type="ECO:0000313" key="3">
    <source>
        <dbReference type="EMBL" id="GFG30306.1"/>
    </source>
</evidence>
<accession>A0A6L2PD33</accession>
<feature type="compositionally biased region" description="Pro residues" evidence="1">
    <location>
        <begin position="1583"/>
        <end position="1592"/>
    </location>
</feature>
<feature type="compositionally biased region" description="Polar residues" evidence="1">
    <location>
        <begin position="317"/>
        <end position="329"/>
    </location>
</feature>
<feature type="compositionally biased region" description="Polar residues" evidence="1">
    <location>
        <begin position="1152"/>
        <end position="1166"/>
    </location>
</feature>
<feature type="compositionally biased region" description="Basic residues" evidence="1">
    <location>
        <begin position="1537"/>
        <end position="1546"/>
    </location>
</feature>
<dbReference type="OrthoDB" id="20799at2759"/>
<dbReference type="InterPro" id="IPR050540">
    <property type="entry name" value="F-actin_Monoox_Mical"/>
</dbReference>
<reference evidence="4" key="1">
    <citation type="submission" date="2020-01" db="EMBL/GenBank/DDBJ databases">
        <title>Draft genome sequence of the Termite Coptotermes fromosanus.</title>
        <authorList>
            <person name="Itakura S."/>
            <person name="Yosikawa Y."/>
            <person name="Umezawa K."/>
        </authorList>
    </citation>
    <scope>NUCLEOTIDE SEQUENCE [LARGE SCALE GENOMIC DNA]</scope>
</reference>
<feature type="compositionally biased region" description="Basic and acidic residues" evidence="1">
    <location>
        <begin position="1"/>
        <end position="12"/>
    </location>
</feature>
<sequence>EEGSRIRREMVERGNAGFYGGSDFDRSGYGSVHSYSGGNRYSGNEIDRDVYYERRSRDYYPNYNPDGGSRDRWAQDCYPQGQPYDNNGVSSYNWARSGYINRRGNDDTSHGVYNRNRDRGFDEHNRGYQPQYDTSRSGFVDAWGRRVYYGSNEKGDESETATEGEDEIRARELRKQEVHLEVPERPKGRQDSDTGSDTEVGSDEYTSTESESEEEEEEEEENSATEIETDSEFEHDGTTPTQHDVPAILVDDSNITYRRGRRVAEEPKKVQVRTGHILRPVNGTVLKAPVTQQQARGGVRLEFSPLQPEAESGKSARVSNVNAGNNNTVRIPPVVKPTPLINPRHGDYFLNRTHSTEGIASKMSLELKKKYLLGASGLAGSVRKSGSASTLDSKFKSFVDMISEHQKLLNPAPEPSPTMQAFLQGTARLHASHAGNPLSPPSPTILSPAPKLPPSLCQQPALLSRKQKQLPLVGDGFEHVCGLGKREEEAKILSVGHSDKLGANNLTGDKLDVCGVVVTVGQCRNSKLSDAGTEEVSVLLEQNVPDVNEQNGTPLLDVETKLGADVQTTAPSGTEQQLEEESDCRPRSPVHETSIIVPEIPWKTVNDASCDVDGDGGGSGGGGDDEEEEEDDIASDSLLSDSSASDLEGVGSDHKKHFLSIGMVGELAPPRVEIHDSGGELLAEAAVEERPKTDGNSDEIVAPSESVLPLYIEAINFVDPSAEVGNKNTGTPVSEHRSSSLTSNRSSPSTPPSTRGEDSESYHNEATLAETELSDWAQDADVVVSEDLEDVEFSIDPQYVTLRRHRKPKTIRRSGSGLSIPARIARGEDFDFEDDPGHVCGIDKRITGAQELSEDVPSDATLQIFKNMDNIEFMDTGEEESGPDDVLSATNQVLLHNNGYIQFVNAMDDEDLSTPVVETPTVAHEMVPTPMPPSVILSECERDSDSLECVDVPSQTEAVNKELVLVSAGEDEDSTLQPEGTTTEETTTSEVITVKDSPGDVPQTETSDRDDVFYTPGQEFTKSTDETSVDPITPSDETTGTAYEEYVHCFQGHISPFSNVRDSIDVRKSRRRNKGIAQQPRTQELIAEGSGSMSALPVDSHFNSPDTSRKLEAISRERSKQKDLIHEMVMDKVLAQKKSPQEKKSKRLSRGPFNSTQPKTSQTDTGVISGDLIAGSCQEVSQTPGDVKTVEEIKTDVARFLPSPVVTTKTGSEEQHNVHENVEMPFEESSTPTGEQTEQFYTPMTSFKVHSNCLHHRQRPVSVHSSFRSGECAEGSVSERNYSCLPETPLTNPEAFSLPDIRKALFNTSLDMLKVPVAPARTRKEAAKHTAERERVREEARIRAQLKTDEELGLSPEDYIKILRQKVAKRHPSDAGSSTKRHGILRSLSEPGEELKKNECHSGSSVEDEPPACGSSECLSSAAPAVSRLSPSPVESRFSYYQQLQSSPSEGTSGAASPSSAPLPKTSFHLERDVSVSFTQSDGAKDTRKKSKERERRRSIIQAVSDFFHKKKESSRSPSPPKISLGSSHSTKDKLTRFRLNRHKDKGKVSKIMIPLVPGDIQSKSGSESSSKHLGFISTSDGSPPPVPPPPLNYDGGHILMVSEDSYSEPEENSRGTVLSTSTHDTTSVDGVTDSQNRRHSRMNRRMARQTQLKRLRMAQEIQRQLEELEVKQRELEERGVTIEIALRGEGADAECKQESELLREWFDLMRERTELRRYERELMVRAQEMELEDRHARLRQELQDRMSKDGESASLLVLGLLVCLAGC</sequence>
<feature type="region of interest" description="Disordered" evidence="1">
    <location>
        <begin position="151"/>
        <end position="251"/>
    </location>
</feature>
<feature type="compositionally biased region" description="Acidic residues" evidence="1">
    <location>
        <begin position="210"/>
        <end position="231"/>
    </location>
</feature>
<feature type="region of interest" description="Disordered" evidence="1">
    <location>
        <begin position="675"/>
        <end position="703"/>
    </location>
</feature>
<feature type="region of interest" description="Disordered" evidence="1">
    <location>
        <begin position="1"/>
        <end position="90"/>
    </location>
</feature>
<dbReference type="InterPro" id="IPR022735">
    <property type="entry name" value="bMERB_dom"/>
</dbReference>
<gene>
    <name evidence="3" type="ORF">Cfor_02124</name>
</gene>
<keyword evidence="4" id="KW-1185">Reference proteome</keyword>
<evidence type="ECO:0000256" key="1">
    <source>
        <dbReference type="SAM" id="MobiDB-lite"/>
    </source>
</evidence>
<feature type="region of interest" description="Disordered" evidence="1">
    <location>
        <begin position="994"/>
        <end position="1035"/>
    </location>
</feature>
<feature type="compositionally biased region" description="Acidic residues" evidence="1">
    <location>
        <begin position="156"/>
        <end position="166"/>
    </location>
</feature>
<feature type="region of interest" description="Disordered" evidence="1">
    <location>
        <begin position="103"/>
        <end position="136"/>
    </location>
</feature>
<feature type="domain" description="BMERB" evidence="2">
    <location>
        <begin position="1649"/>
        <end position="1768"/>
    </location>
</feature>
<feature type="region of interest" description="Disordered" evidence="1">
    <location>
        <begin position="1133"/>
        <end position="1166"/>
    </location>
</feature>
<feature type="compositionally biased region" description="Basic and acidic residues" evidence="1">
    <location>
        <begin position="45"/>
        <end position="58"/>
    </location>
</feature>
<proteinExistence type="predicted"/>
<dbReference type="Proteomes" id="UP000502823">
    <property type="component" value="Unassembled WGS sequence"/>
</dbReference>
<feature type="region of interest" description="Disordered" evidence="1">
    <location>
        <begin position="1366"/>
        <end position="1418"/>
    </location>
</feature>
<feature type="region of interest" description="Disordered" evidence="1">
    <location>
        <begin position="1559"/>
        <end position="1649"/>
    </location>
</feature>
<name>A0A6L2PD33_COPFO</name>
<feature type="compositionally biased region" description="Basic residues" evidence="1">
    <location>
        <begin position="1638"/>
        <end position="1649"/>
    </location>
</feature>
<dbReference type="PROSITE" id="PS51848">
    <property type="entry name" value="BMERB"/>
    <property type="match status" value="1"/>
</dbReference>
<feature type="compositionally biased region" description="Acidic residues" evidence="1">
    <location>
        <begin position="623"/>
        <end position="634"/>
    </location>
</feature>
<dbReference type="EMBL" id="BLKM01010452">
    <property type="protein sequence ID" value="GFG30306.1"/>
    <property type="molecule type" value="Genomic_DNA"/>
</dbReference>
<feature type="compositionally biased region" description="Low complexity" evidence="1">
    <location>
        <begin position="739"/>
        <end position="754"/>
    </location>
</feature>
<feature type="region of interest" description="Disordered" evidence="1">
    <location>
        <begin position="569"/>
        <end position="651"/>
    </location>
</feature>
<evidence type="ECO:0000259" key="2">
    <source>
        <dbReference type="PROSITE" id="PS51848"/>
    </source>
</evidence>
<dbReference type="PANTHER" id="PTHR23167">
    <property type="entry name" value="CALPONIN HOMOLOGY DOMAIN-CONTAINING PROTEIN DDB_G0272472-RELATED"/>
    <property type="match status" value="1"/>
</dbReference>
<evidence type="ECO:0000313" key="4">
    <source>
        <dbReference type="Proteomes" id="UP000502823"/>
    </source>
</evidence>
<feature type="region of interest" description="Disordered" evidence="1">
    <location>
        <begin position="1439"/>
        <end position="1546"/>
    </location>
</feature>
<protein>
    <recommendedName>
        <fullName evidence="2">BMERB domain-containing protein</fullName>
    </recommendedName>
</protein>
<feature type="compositionally biased region" description="Low complexity" evidence="1">
    <location>
        <begin position="1446"/>
        <end position="1467"/>
    </location>
</feature>
<dbReference type="PANTHER" id="PTHR23167:SF54">
    <property type="entry name" value="[F-ACTIN]-MONOOXYGENASE MICAL"/>
    <property type="match status" value="1"/>
</dbReference>
<feature type="non-terminal residue" evidence="3">
    <location>
        <position position="1"/>
    </location>
</feature>
<feature type="compositionally biased region" description="Basic and acidic residues" evidence="1">
    <location>
        <begin position="167"/>
        <end position="192"/>
    </location>
</feature>
<organism evidence="3 4">
    <name type="scientific">Coptotermes formosanus</name>
    <name type="common">Formosan subterranean termite</name>
    <dbReference type="NCBI Taxonomy" id="36987"/>
    <lineage>
        <taxon>Eukaryota</taxon>
        <taxon>Metazoa</taxon>
        <taxon>Ecdysozoa</taxon>
        <taxon>Arthropoda</taxon>
        <taxon>Hexapoda</taxon>
        <taxon>Insecta</taxon>
        <taxon>Pterygota</taxon>
        <taxon>Neoptera</taxon>
        <taxon>Polyneoptera</taxon>
        <taxon>Dictyoptera</taxon>
        <taxon>Blattodea</taxon>
        <taxon>Blattoidea</taxon>
        <taxon>Termitoidae</taxon>
        <taxon>Rhinotermitidae</taxon>
        <taxon>Coptotermes</taxon>
    </lineage>
</organism>
<feature type="compositionally biased region" description="Low complexity" evidence="1">
    <location>
        <begin position="27"/>
        <end position="38"/>
    </location>
</feature>
<feature type="compositionally biased region" description="Basic and acidic residues" evidence="1">
    <location>
        <begin position="103"/>
        <end position="126"/>
    </location>
</feature>
<feature type="region of interest" description="Disordered" evidence="1">
    <location>
        <begin position="721"/>
        <end position="764"/>
    </location>
</feature>
<dbReference type="SMART" id="SM01203">
    <property type="entry name" value="DUF3585"/>
    <property type="match status" value="1"/>
</dbReference>